<keyword evidence="2" id="KW-1133">Transmembrane helix</keyword>
<dbReference type="OrthoDB" id="2502792at2759"/>
<protein>
    <submittedName>
        <fullName evidence="3">Uncharacterized protein</fullName>
    </submittedName>
</protein>
<keyword evidence="2" id="KW-0472">Membrane</keyword>
<sequence>MTDAVLPELFDPMLDYLADHLPPQLYDTVETLLTHTYSLFSSLFTLARTMISNSPVTWDIQQILPPLITLLAAYLALVSFYRTTSWMIRTAFAFAKWGFIITTLGGFAGYMLANANADGGNGLAQFGNGLLPTLGGVLLGMFNPDAQNNAGRNQRAGPTSRPRARTSQRKKGQDRPKASESWDKHREWQYSEQQHHQADGGDGANAQQIIGNIIGSAGKVLKDSGIWDKAREAAEGLSKSTKGQSEEGSSKRRKGKGSESG</sequence>
<evidence type="ECO:0000313" key="4">
    <source>
        <dbReference type="Proteomes" id="UP000008370"/>
    </source>
</evidence>
<keyword evidence="2" id="KW-0812">Transmembrane</keyword>
<keyword evidence="4" id="KW-1185">Reference proteome</keyword>
<dbReference type="EMBL" id="JH930471">
    <property type="protein sequence ID" value="EKM57351.1"/>
    <property type="molecule type" value="Genomic_DNA"/>
</dbReference>
<feature type="transmembrane region" description="Helical" evidence="2">
    <location>
        <begin position="125"/>
        <end position="142"/>
    </location>
</feature>
<evidence type="ECO:0000313" key="3">
    <source>
        <dbReference type="EMBL" id="EKM57351.1"/>
    </source>
</evidence>
<dbReference type="KEGG" id="pco:PHACADRAFT_255060"/>
<name>K5V447_PHACS</name>
<dbReference type="Proteomes" id="UP000008370">
    <property type="component" value="Unassembled WGS sequence"/>
</dbReference>
<evidence type="ECO:0000256" key="1">
    <source>
        <dbReference type="SAM" id="MobiDB-lite"/>
    </source>
</evidence>
<feature type="compositionally biased region" description="Basic and acidic residues" evidence="1">
    <location>
        <begin position="171"/>
        <end position="199"/>
    </location>
</feature>
<reference evidence="3 4" key="1">
    <citation type="journal article" date="2012" name="BMC Genomics">
        <title>Comparative genomics of the white-rot fungi, Phanerochaete carnosa and P. chrysosporium, to elucidate the genetic basis of the distinct wood types they colonize.</title>
        <authorList>
            <person name="Suzuki H."/>
            <person name="MacDonald J."/>
            <person name="Syed K."/>
            <person name="Salamov A."/>
            <person name="Hori C."/>
            <person name="Aerts A."/>
            <person name="Henrissat B."/>
            <person name="Wiebenga A."/>
            <person name="vanKuyk P.A."/>
            <person name="Barry K."/>
            <person name="Lindquist E."/>
            <person name="LaButti K."/>
            <person name="Lapidus A."/>
            <person name="Lucas S."/>
            <person name="Coutinho P."/>
            <person name="Gong Y."/>
            <person name="Samejima M."/>
            <person name="Mahadevan R."/>
            <person name="Abou-Zaid M."/>
            <person name="de Vries R.P."/>
            <person name="Igarashi K."/>
            <person name="Yadav J.S."/>
            <person name="Grigoriev I.V."/>
            <person name="Master E.R."/>
        </authorList>
    </citation>
    <scope>NUCLEOTIDE SEQUENCE [LARGE SCALE GENOMIC DNA]</scope>
    <source>
        <strain evidence="3 4">HHB-10118-sp</strain>
    </source>
</reference>
<accession>K5V447</accession>
<feature type="transmembrane region" description="Helical" evidence="2">
    <location>
        <begin position="93"/>
        <end position="113"/>
    </location>
</feature>
<dbReference type="HOGENOM" id="CLU_072376_0_0_1"/>
<gene>
    <name evidence="3" type="ORF">PHACADRAFT_255060</name>
</gene>
<proteinExistence type="predicted"/>
<evidence type="ECO:0000256" key="2">
    <source>
        <dbReference type="SAM" id="Phobius"/>
    </source>
</evidence>
<dbReference type="GeneID" id="18916212"/>
<organism evidence="3 4">
    <name type="scientific">Phanerochaete carnosa (strain HHB-10118-sp)</name>
    <name type="common">White-rot fungus</name>
    <name type="synonym">Peniophora carnosa</name>
    <dbReference type="NCBI Taxonomy" id="650164"/>
    <lineage>
        <taxon>Eukaryota</taxon>
        <taxon>Fungi</taxon>
        <taxon>Dikarya</taxon>
        <taxon>Basidiomycota</taxon>
        <taxon>Agaricomycotina</taxon>
        <taxon>Agaricomycetes</taxon>
        <taxon>Polyporales</taxon>
        <taxon>Phanerochaetaceae</taxon>
        <taxon>Phanerochaete</taxon>
    </lineage>
</organism>
<dbReference type="InParanoid" id="K5V447"/>
<dbReference type="AlphaFoldDB" id="K5V447"/>
<feature type="transmembrane region" description="Helical" evidence="2">
    <location>
        <begin position="63"/>
        <end position="81"/>
    </location>
</feature>
<feature type="region of interest" description="Disordered" evidence="1">
    <location>
        <begin position="232"/>
        <end position="261"/>
    </location>
</feature>
<feature type="region of interest" description="Disordered" evidence="1">
    <location>
        <begin position="147"/>
        <end position="205"/>
    </location>
</feature>
<dbReference type="RefSeq" id="XP_007395162.1">
    <property type="nucleotide sequence ID" value="XM_007395100.1"/>
</dbReference>